<evidence type="ECO:0000313" key="5">
    <source>
        <dbReference type="EMBL" id="KAK3103668.1"/>
    </source>
</evidence>
<evidence type="ECO:0000256" key="3">
    <source>
        <dbReference type="SAM" id="Coils"/>
    </source>
</evidence>
<evidence type="ECO:0000256" key="2">
    <source>
        <dbReference type="ARBA" id="ARBA00023054"/>
    </source>
</evidence>
<comment type="caution">
    <text evidence="5">The sequence shown here is derived from an EMBL/GenBank/DDBJ whole genome shotgun (WGS) entry which is preliminary data.</text>
</comment>
<accession>A0AA89C8D1</accession>
<protein>
    <recommendedName>
        <fullName evidence="7">Protein bicaudal D</fullName>
    </recommendedName>
</protein>
<evidence type="ECO:0000313" key="6">
    <source>
        <dbReference type="Proteomes" id="UP001186944"/>
    </source>
</evidence>
<proteinExistence type="inferred from homology"/>
<feature type="coiled-coil region" evidence="3">
    <location>
        <begin position="630"/>
        <end position="756"/>
    </location>
</feature>
<evidence type="ECO:0008006" key="7">
    <source>
        <dbReference type="Google" id="ProtNLM"/>
    </source>
</evidence>
<feature type="region of interest" description="Disordered" evidence="4">
    <location>
        <begin position="274"/>
        <end position="297"/>
    </location>
</feature>
<dbReference type="GO" id="GO:0005829">
    <property type="term" value="C:cytosol"/>
    <property type="evidence" value="ECO:0007669"/>
    <property type="project" value="TreeGrafter"/>
</dbReference>
<name>A0AA89C8D1_PINIB</name>
<dbReference type="GO" id="GO:0070840">
    <property type="term" value="F:dynein complex binding"/>
    <property type="evidence" value="ECO:0007669"/>
    <property type="project" value="InterPro"/>
</dbReference>
<dbReference type="Proteomes" id="UP001186944">
    <property type="component" value="Unassembled WGS sequence"/>
</dbReference>
<feature type="compositionally biased region" description="Basic residues" evidence="4">
    <location>
        <begin position="574"/>
        <end position="583"/>
    </location>
</feature>
<dbReference type="InterPro" id="IPR018477">
    <property type="entry name" value="BICD"/>
</dbReference>
<feature type="region of interest" description="Disordered" evidence="4">
    <location>
        <begin position="544"/>
        <end position="595"/>
    </location>
</feature>
<sequence>MSDPTSGTQSVDDLRREIERLQTELAETSQEKVQAAEYGLAVLEEKQQLQQQIDELEVQLDTVKQELECAKEALNKHQDTFRKQQKSGIHHEDTFLQEAASREESYKSIITENESELKMCRQALERISAENERLNAAVHELQQHNDQLEDQRRQYKNEIREFKVRENRNLADYTELEDENIGLQKTVSQLKQSQVEFEGMKHEIKRLQEDADDLNIQLEDALNLKKIVDKNYEEAITALQHEREQKHALKKELDQRLTQESMFNLSNLAHYGGLTDAMPQANNGVGQDSGDEGDENNPALRRVEADFKHDETKSPVKPGPGKVNDILSEIQENEVKKLEQLLEQSEHEKSELQCALDEAQKLIEETQKDLVEQKKRADQLKAHISSVLTSEESQLADMNDDDEKIDKLIENENDPDKRALLELRKNLRSNEKKYSTALKEISNLHNEISRLQEKSHGKTGDKEIDDALDDLKKKCNNYENVIKELEKDLKAMTLAAGEAQGGLTTTQDELVRVTEELAQLYHLVCEVNGETPSRVMLDHVKAATQLSRTERESSEEKDSDKSEKAGDESEKPKTPKSKKSKSKSSKEVSNNDIKGDPISCYKLTETIIDQVKYLRRAVEHLMEVSRNTTDDNENADVQELQEQIVKLKAMLSTKREQIATLRSVLKANKSTAEIALANLKQKYENEKVIVTETMMKLRNELKALKEDAATFASLRAMFAQRCDEYVTQLDEQQRQLISAEEEKKTLNSLLRMAIQQKLTLTQRLEDLEFDRERRNMRRQGGGGGGGGGGRNKMGASKVSHNYNSNPYHEDYGRHGSGRSHYYNRRDY</sequence>
<keyword evidence="2 3" id="KW-0175">Coiled coil</keyword>
<feature type="coiled-coil region" evidence="3">
    <location>
        <begin position="420"/>
        <end position="495"/>
    </location>
</feature>
<feature type="compositionally biased region" description="Basic and acidic residues" evidence="4">
    <location>
        <begin position="548"/>
        <end position="573"/>
    </location>
</feature>
<dbReference type="Gene3D" id="6.10.250.2470">
    <property type="match status" value="1"/>
</dbReference>
<dbReference type="AlphaFoldDB" id="A0AA89C8D1"/>
<evidence type="ECO:0000256" key="4">
    <source>
        <dbReference type="SAM" id="MobiDB-lite"/>
    </source>
</evidence>
<comment type="similarity">
    <text evidence="1">Belongs to the BicD family.</text>
</comment>
<organism evidence="5 6">
    <name type="scientific">Pinctada imbricata</name>
    <name type="common">Atlantic pearl-oyster</name>
    <name type="synonym">Pinctada martensii</name>
    <dbReference type="NCBI Taxonomy" id="66713"/>
    <lineage>
        <taxon>Eukaryota</taxon>
        <taxon>Metazoa</taxon>
        <taxon>Spiralia</taxon>
        <taxon>Lophotrochozoa</taxon>
        <taxon>Mollusca</taxon>
        <taxon>Bivalvia</taxon>
        <taxon>Autobranchia</taxon>
        <taxon>Pteriomorphia</taxon>
        <taxon>Pterioida</taxon>
        <taxon>Pterioidea</taxon>
        <taxon>Pteriidae</taxon>
        <taxon>Pinctada</taxon>
    </lineage>
</organism>
<evidence type="ECO:0000256" key="1">
    <source>
        <dbReference type="ARBA" id="ARBA00010061"/>
    </source>
</evidence>
<feature type="compositionally biased region" description="Gly residues" evidence="4">
    <location>
        <begin position="779"/>
        <end position="791"/>
    </location>
</feature>
<dbReference type="GO" id="GO:0008093">
    <property type="term" value="F:cytoskeletal anchor activity"/>
    <property type="evidence" value="ECO:0007669"/>
    <property type="project" value="InterPro"/>
</dbReference>
<feature type="coiled-coil region" evidence="3">
    <location>
        <begin position="110"/>
        <end position="256"/>
    </location>
</feature>
<dbReference type="GO" id="GO:0072393">
    <property type="term" value="P:microtubule anchoring at microtubule organizing center"/>
    <property type="evidence" value="ECO:0007669"/>
    <property type="project" value="TreeGrafter"/>
</dbReference>
<keyword evidence="6" id="KW-1185">Reference proteome</keyword>
<dbReference type="EMBL" id="VSWD01000005">
    <property type="protein sequence ID" value="KAK3103668.1"/>
    <property type="molecule type" value="Genomic_DNA"/>
</dbReference>
<dbReference type="GO" id="GO:0034452">
    <property type="term" value="F:dynactin binding"/>
    <property type="evidence" value="ECO:0007669"/>
    <property type="project" value="TreeGrafter"/>
</dbReference>
<feature type="coiled-coil region" evidence="3">
    <location>
        <begin position="328"/>
        <end position="383"/>
    </location>
</feature>
<feature type="coiled-coil region" evidence="3">
    <location>
        <begin position="11"/>
        <end position="80"/>
    </location>
</feature>
<dbReference type="GO" id="GO:0070507">
    <property type="term" value="P:regulation of microtubule cytoskeleton organization"/>
    <property type="evidence" value="ECO:0007669"/>
    <property type="project" value="TreeGrafter"/>
</dbReference>
<dbReference type="PANTHER" id="PTHR31233">
    <property type="entry name" value="BICAUDAL D FAMILY MEMBER"/>
    <property type="match status" value="1"/>
</dbReference>
<reference evidence="5" key="1">
    <citation type="submission" date="2019-08" db="EMBL/GenBank/DDBJ databases">
        <title>The improved chromosome-level genome for the pearl oyster Pinctada fucata martensii using PacBio sequencing and Hi-C.</title>
        <authorList>
            <person name="Zheng Z."/>
        </authorList>
    </citation>
    <scope>NUCLEOTIDE SEQUENCE</scope>
    <source>
        <strain evidence="5">ZZ-2019</strain>
        <tissue evidence="5">Adductor muscle</tissue>
    </source>
</reference>
<dbReference type="GO" id="GO:0005794">
    <property type="term" value="C:Golgi apparatus"/>
    <property type="evidence" value="ECO:0007669"/>
    <property type="project" value="TreeGrafter"/>
</dbReference>
<dbReference type="Pfam" id="PF09730">
    <property type="entry name" value="BicD"/>
    <property type="match status" value="1"/>
</dbReference>
<dbReference type="PANTHER" id="PTHR31233:SF6">
    <property type="entry name" value="PROTEIN BICAUDAL D"/>
    <property type="match status" value="1"/>
</dbReference>
<gene>
    <name evidence="5" type="ORF">FSP39_020898</name>
</gene>
<feature type="region of interest" description="Disordered" evidence="4">
    <location>
        <begin position="769"/>
        <end position="827"/>
    </location>
</feature>